<protein>
    <submittedName>
        <fullName evidence="1">Uncharacterized protein</fullName>
    </submittedName>
</protein>
<proteinExistence type="predicted"/>
<dbReference type="EMBL" id="ASXJ01000345">
    <property type="protein sequence ID" value="ERM00035.1"/>
    <property type="molecule type" value="Genomic_DNA"/>
</dbReference>
<dbReference type="AlphaFoldDB" id="U4V230"/>
<name>U4V230_9HYPH</name>
<reference evidence="1 2" key="1">
    <citation type="journal article" date="2014" name="FEMS Microbiol. Lett.">
        <title>Genome sequencing analysis reveals virulence-related gene content of Ochrobactrum intermedium strain 229E, a urease-positive strain isolated from the human gastric niche.</title>
        <authorList>
            <person name="Kulkarni G.J."/>
            <person name="Shetty S."/>
            <person name="Dharne M.S."/>
            <person name="Shouche Y.S."/>
        </authorList>
    </citation>
    <scope>NUCLEOTIDE SEQUENCE [LARGE SCALE GENOMIC DNA]</scope>
    <source>
        <strain evidence="1 2">229E</strain>
    </source>
</reference>
<comment type="caution">
    <text evidence="1">The sequence shown here is derived from an EMBL/GenBank/DDBJ whole genome shotgun (WGS) entry which is preliminary data.</text>
</comment>
<dbReference type="Proteomes" id="UP000016842">
    <property type="component" value="Unassembled WGS sequence"/>
</dbReference>
<sequence>MLHHTENWPYVITLSKGASTMEETREFFDTWNRWLDEGKPFVTIRRFLDEDALTHPEGSAREVKQWFQRNAQRIREQVLGGMVNIVPESVYEQASRMDAEKLFRVPAGTFSNVEAALHWLEDRVVRPNSLVFDRAAIRGRLAAS</sequence>
<organism evidence="1 2">
    <name type="scientific">Brucella intermedia 229E</name>
    <dbReference type="NCBI Taxonomy" id="1337887"/>
    <lineage>
        <taxon>Bacteria</taxon>
        <taxon>Pseudomonadati</taxon>
        <taxon>Pseudomonadota</taxon>
        <taxon>Alphaproteobacteria</taxon>
        <taxon>Hyphomicrobiales</taxon>
        <taxon>Brucellaceae</taxon>
        <taxon>Brucella/Ochrobactrum group</taxon>
        <taxon>Brucella</taxon>
    </lineage>
</organism>
<evidence type="ECO:0000313" key="2">
    <source>
        <dbReference type="Proteomes" id="UP000016842"/>
    </source>
</evidence>
<evidence type="ECO:0000313" key="1">
    <source>
        <dbReference type="EMBL" id="ERM00035.1"/>
    </source>
</evidence>
<gene>
    <name evidence="1" type="ORF">Q644_07630</name>
</gene>
<accession>U4V230</accession>
<dbReference type="PATRIC" id="fig|1337887.3.peg.4970"/>